<evidence type="ECO:0000256" key="1">
    <source>
        <dbReference type="SAM" id="Phobius"/>
    </source>
</evidence>
<keyword evidence="1" id="KW-1133">Transmembrane helix</keyword>
<dbReference type="GeneID" id="109101615"/>
<keyword evidence="1" id="KW-0812">Transmembrane</keyword>
<dbReference type="PANTHER" id="PTHR18640">
    <property type="entry name" value="SOLUTE CARRIER FAMILY 10 MEMBER 7"/>
    <property type="match status" value="1"/>
</dbReference>
<gene>
    <name evidence="2" type="primary">LOC109101615</name>
</gene>
<dbReference type="Proteomes" id="UP001155660">
    <property type="component" value="Chromosome A2"/>
</dbReference>
<dbReference type="PANTHER" id="PTHR18640:SF5">
    <property type="entry name" value="SODIUM_BILE ACID COTRANSPORTER 7"/>
    <property type="match status" value="1"/>
</dbReference>
<accession>A0A9Q9ZN55</accession>
<dbReference type="RefSeq" id="XP_042567608.1">
    <property type="nucleotide sequence ID" value="XM_042711674.1"/>
</dbReference>
<sequence>MIDCLCIDIKCPLRPEITITYVAVSVIFFNSGLSLKTEELASALMHVKLHFFVQTFTLVFFPIAIWLLLKFWPLTAINEWLLRG</sequence>
<dbReference type="AlphaFoldDB" id="A0A9Q9ZN55"/>
<dbReference type="InterPro" id="IPR016833">
    <property type="entry name" value="Put_Na-Bile_cotransptr"/>
</dbReference>
<name>A0A9Q9ZN55_CYPCA</name>
<proteinExistence type="predicted"/>
<protein>
    <submittedName>
        <fullName evidence="2">Sodium/bile acid cotransporter 7-like isoform X2</fullName>
    </submittedName>
</protein>
<reference evidence="2" key="1">
    <citation type="submission" date="2025-08" db="UniProtKB">
        <authorList>
            <consortium name="RefSeq"/>
        </authorList>
    </citation>
    <scope>IDENTIFICATION</scope>
    <source>
        <tissue evidence="2">Muscle</tissue>
    </source>
</reference>
<dbReference type="Pfam" id="PF13593">
    <property type="entry name" value="SBF_like"/>
    <property type="match status" value="1"/>
</dbReference>
<feature type="transmembrane region" description="Helical" evidence="1">
    <location>
        <begin position="17"/>
        <end position="35"/>
    </location>
</feature>
<dbReference type="GO" id="GO:0005886">
    <property type="term" value="C:plasma membrane"/>
    <property type="evidence" value="ECO:0007669"/>
    <property type="project" value="TreeGrafter"/>
</dbReference>
<keyword evidence="1" id="KW-0472">Membrane</keyword>
<organism evidence="2">
    <name type="scientific">Cyprinus carpio</name>
    <name type="common">Common carp</name>
    <dbReference type="NCBI Taxonomy" id="7962"/>
    <lineage>
        <taxon>Eukaryota</taxon>
        <taxon>Metazoa</taxon>
        <taxon>Chordata</taxon>
        <taxon>Craniata</taxon>
        <taxon>Vertebrata</taxon>
        <taxon>Euteleostomi</taxon>
        <taxon>Actinopterygii</taxon>
        <taxon>Neopterygii</taxon>
        <taxon>Teleostei</taxon>
        <taxon>Ostariophysi</taxon>
        <taxon>Cypriniformes</taxon>
        <taxon>Cyprinidae</taxon>
        <taxon>Cyprininae</taxon>
        <taxon>Cyprinus</taxon>
    </lineage>
</organism>
<evidence type="ECO:0000313" key="2">
    <source>
        <dbReference type="RefSeq" id="XP_042567608.1"/>
    </source>
</evidence>
<feature type="transmembrane region" description="Helical" evidence="1">
    <location>
        <begin position="47"/>
        <end position="69"/>
    </location>
</feature>